<dbReference type="EMBL" id="MUJZ01068675">
    <property type="protein sequence ID" value="OTF69822.1"/>
    <property type="molecule type" value="Genomic_DNA"/>
</dbReference>
<organism evidence="1 2">
    <name type="scientific">Euroglyphus maynei</name>
    <name type="common">Mayne's house dust mite</name>
    <dbReference type="NCBI Taxonomy" id="6958"/>
    <lineage>
        <taxon>Eukaryota</taxon>
        <taxon>Metazoa</taxon>
        <taxon>Ecdysozoa</taxon>
        <taxon>Arthropoda</taxon>
        <taxon>Chelicerata</taxon>
        <taxon>Arachnida</taxon>
        <taxon>Acari</taxon>
        <taxon>Acariformes</taxon>
        <taxon>Sarcoptiformes</taxon>
        <taxon>Astigmata</taxon>
        <taxon>Psoroptidia</taxon>
        <taxon>Analgoidea</taxon>
        <taxon>Pyroglyphidae</taxon>
        <taxon>Pyroglyphinae</taxon>
        <taxon>Euroglyphus</taxon>
    </lineage>
</organism>
<keyword evidence="2" id="KW-1185">Reference proteome</keyword>
<evidence type="ECO:0000313" key="2">
    <source>
        <dbReference type="Proteomes" id="UP000194236"/>
    </source>
</evidence>
<accession>A0A1Y3AMZ5</accession>
<gene>
    <name evidence="1" type="ORF">BLA29_012604</name>
</gene>
<proteinExistence type="predicted"/>
<dbReference type="AlphaFoldDB" id="A0A1Y3AMZ5"/>
<protein>
    <submittedName>
        <fullName evidence="1">Uncharacterized protein</fullName>
    </submittedName>
</protein>
<reference evidence="1 2" key="1">
    <citation type="submission" date="2017-03" db="EMBL/GenBank/DDBJ databases">
        <title>Genome Survey of Euroglyphus maynei.</title>
        <authorList>
            <person name="Arlian L.G."/>
            <person name="Morgan M.S."/>
            <person name="Rider S.D."/>
        </authorList>
    </citation>
    <scope>NUCLEOTIDE SEQUENCE [LARGE SCALE GENOMIC DNA]</scope>
    <source>
        <strain evidence="1">Arlian Lab</strain>
        <tissue evidence="1">Whole body</tissue>
    </source>
</reference>
<dbReference type="Proteomes" id="UP000194236">
    <property type="component" value="Unassembled WGS sequence"/>
</dbReference>
<evidence type="ECO:0000313" key="1">
    <source>
        <dbReference type="EMBL" id="OTF69822.1"/>
    </source>
</evidence>
<name>A0A1Y3AMZ5_EURMA</name>
<sequence>MFGLRIDGHGRLLGLIAYCGRYDDQQERYLYEFPQHDGILHMLGSENRVGVVPVDFVNIE</sequence>
<comment type="caution">
    <text evidence="1">The sequence shown here is derived from an EMBL/GenBank/DDBJ whole genome shotgun (WGS) entry which is preliminary data.</text>
</comment>